<protein>
    <recommendedName>
        <fullName evidence="1">site-specific DNA-methyltransferase (adenine-specific)</fullName>
        <ecNumber evidence="1">2.1.1.72</ecNumber>
    </recommendedName>
</protein>
<accession>A0A5J4QK24</accession>
<dbReference type="Pfam" id="PF07669">
    <property type="entry name" value="Eco57I"/>
    <property type="match status" value="1"/>
</dbReference>
<dbReference type="InterPro" id="IPR011639">
    <property type="entry name" value="MethylTrfase_TaqI-like_dom"/>
</dbReference>
<comment type="caution">
    <text evidence="7">The sequence shown here is derived from an EMBL/GenBank/DDBJ whole genome shotgun (WGS) entry which is preliminary data.</text>
</comment>
<evidence type="ECO:0000256" key="4">
    <source>
        <dbReference type="ARBA" id="ARBA00022691"/>
    </source>
</evidence>
<gene>
    <name evidence="7" type="ORF">EZS27_028971</name>
</gene>
<keyword evidence="4" id="KW-0949">S-adenosyl-L-methionine</keyword>
<dbReference type="AlphaFoldDB" id="A0A5J4QK24"/>
<comment type="catalytic activity">
    <reaction evidence="5">
        <text>a 2'-deoxyadenosine in DNA + S-adenosyl-L-methionine = an N(6)-methyl-2'-deoxyadenosine in DNA + S-adenosyl-L-homocysteine + H(+)</text>
        <dbReference type="Rhea" id="RHEA:15197"/>
        <dbReference type="Rhea" id="RHEA-COMP:12418"/>
        <dbReference type="Rhea" id="RHEA-COMP:12419"/>
        <dbReference type="ChEBI" id="CHEBI:15378"/>
        <dbReference type="ChEBI" id="CHEBI:57856"/>
        <dbReference type="ChEBI" id="CHEBI:59789"/>
        <dbReference type="ChEBI" id="CHEBI:90615"/>
        <dbReference type="ChEBI" id="CHEBI:90616"/>
        <dbReference type="EC" id="2.1.1.72"/>
    </reaction>
</comment>
<keyword evidence="3" id="KW-0808">Transferase</keyword>
<dbReference type="Gene3D" id="3.40.50.150">
    <property type="entry name" value="Vaccinia Virus protein VP39"/>
    <property type="match status" value="1"/>
</dbReference>
<evidence type="ECO:0000256" key="1">
    <source>
        <dbReference type="ARBA" id="ARBA00011900"/>
    </source>
</evidence>
<keyword evidence="7" id="KW-0378">Hydrolase</keyword>
<feature type="domain" description="Type II methyltransferase M.TaqI-like" evidence="6">
    <location>
        <begin position="455"/>
        <end position="646"/>
    </location>
</feature>
<evidence type="ECO:0000256" key="2">
    <source>
        <dbReference type="ARBA" id="ARBA00022603"/>
    </source>
</evidence>
<name>A0A5J4QK24_9ZZZZ</name>
<dbReference type="EC" id="2.1.1.72" evidence="1"/>
<evidence type="ECO:0000256" key="3">
    <source>
        <dbReference type="ARBA" id="ARBA00022679"/>
    </source>
</evidence>
<keyword evidence="2" id="KW-0489">Methyltransferase</keyword>
<evidence type="ECO:0000313" key="7">
    <source>
        <dbReference type="EMBL" id="KAA6321368.1"/>
    </source>
</evidence>
<dbReference type="SUPFAM" id="SSF53335">
    <property type="entry name" value="S-adenosyl-L-methionine-dependent methyltransferases"/>
    <property type="match status" value="1"/>
</dbReference>
<reference evidence="7" key="1">
    <citation type="submission" date="2019-03" db="EMBL/GenBank/DDBJ databases">
        <title>Single cell metagenomics reveals metabolic interactions within the superorganism composed of flagellate Streblomastix strix and complex community of Bacteroidetes bacteria on its surface.</title>
        <authorList>
            <person name="Treitli S.C."/>
            <person name="Kolisko M."/>
            <person name="Husnik F."/>
            <person name="Keeling P."/>
            <person name="Hampl V."/>
        </authorList>
    </citation>
    <scope>NUCLEOTIDE SEQUENCE</scope>
    <source>
        <strain evidence="7">STM</strain>
    </source>
</reference>
<proteinExistence type="predicted"/>
<dbReference type="GO" id="GO:0016787">
    <property type="term" value="F:hydrolase activity"/>
    <property type="evidence" value="ECO:0007669"/>
    <property type="project" value="UniProtKB-KW"/>
</dbReference>
<dbReference type="EMBL" id="SNRY01003332">
    <property type="protein sequence ID" value="KAA6321368.1"/>
    <property type="molecule type" value="Genomic_DNA"/>
</dbReference>
<dbReference type="InterPro" id="IPR029063">
    <property type="entry name" value="SAM-dependent_MTases_sf"/>
</dbReference>
<dbReference type="GO" id="GO:0003676">
    <property type="term" value="F:nucleic acid binding"/>
    <property type="evidence" value="ECO:0007669"/>
    <property type="project" value="InterPro"/>
</dbReference>
<dbReference type="PRINTS" id="PR00507">
    <property type="entry name" value="N12N6MTFRASE"/>
</dbReference>
<evidence type="ECO:0000259" key="6">
    <source>
        <dbReference type="Pfam" id="PF07669"/>
    </source>
</evidence>
<dbReference type="PROSITE" id="PS00092">
    <property type="entry name" value="N6_MTASE"/>
    <property type="match status" value="1"/>
</dbReference>
<sequence>MSSEQRKQRLTELIVEYNEFKGQGKLDLTSEETIRTWLNNFLAIFDWDVRDTSQILQEKVLSKIEKEKLKEIGSQNTRPDYTFKIAKQKLTFLDAKDITVKIINDADAAFQIKSYGWSILSPCAFISNFEEFAIYDCTYTPEHEQAPTLGRIYLTLDKYLDNFEILEAHLLKENIYKGKLNEIYSASSSRVNRFVEKTTPDLKFAQQLSDFRLSLASDILRNNSEYIGDNSANLSYIVQIIINRVLFIRVCEARMIEEEGLLLSFREKGFWDEFKKSSYFDFFEHYDGALFDRINAVHEIKISNDIFDQLLQYLYYPSPYRFDVIPTKLLSDIYEIFLSKKLLINDDEVKEKIKSEYLKTRGAVSTPQYIVQEIIRRTIPKQYILNEGIESIFNIKILDIACGSGVFAIEAYDYIEEIFRELFIATQHPDFQKYFIITDSDIILNLLGKKAIMDNCIFGVDIDPEAVEVAKMSLSLKNIDASEYLEVYNEIGIFGSKILNGIGNNIRCGNSLVESDILEIFSEFEDNEEELLKTNIFDWRGEHGFNEIFEKNGGFDFIIGNPPYVEVKNYNVDLPCMHQYIKENFSSSKNGKIDLAIPFIEKSISLLNKSGRLGFIVQKRFFKTEYGKKIREIITASNYLSSVIDFGW</sequence>
<evidence type="ECO:0000256" key="5">
    <source>
        <dbReference type="ARBA" id="ARBA00047942"/>
    </source>
</evidence>
<dbReference type="InterPro" id="IPR002052">
    <property type="entry name" value="DNA_methylase_N6_adenine_CS"/>
</dbReference>
<dbReference type="PANTHER" id="PTHR33841:SF1">
    <property type="entry name" value="DNA METHYLTRANSFERASE A"/>
    <property type="match status" value="1"/>
</dbReference>
<dbReference type="PANTHER" id="PTHR33841">
    <property type="entry name" value="DNA METHYLTRANSFERASE YEEA-RELATED"/>
    <property type="match status" value="1"/>
</dbReference>
<dbReference type="GO" id="GO:0009007">
    <property type="term" value="F:site-specific DNA-methyltransferase (adenine-specific) activity"/>
    <property type="evidence" value="ECO:0007669"/>
    <property type="project" value="UniProtKB-EC"/>
</dbReference>
<dbReference type="GO" id="GO:0006304">
    <property type="term" value="P:DNA modification"/>
    <property type="evidence" value="ECO:0007669"/>
    <property type="project" value="InterPro"/>
</dbReference>
<dbReference type="InterPro" id="IPR050953">
    <property type="entry name" value="N4_N6_ade-DNA_methylase"/>
</dbReference>
<organism evidence="7">
    <name type="scientific">termite gut metagenome</name>
    <dbReference type="NCBI Taxonomy" id="433724"/>
    <lineage>
        <taxon>unclassified sequences</taxon>
        <taxon>metagenomes</taxon>
        <taxon>organismal metagenomes</taxon>
    </lineage>
</organism>
<dbReference type="GO" id="GO:0032259">
    <property type="term" value="P:methylation"/>
    <property type="evidence" value="ECO:0007669"/>
    <property type="project" value="UniProtKB-KW"/>
</dbReference>